<proteinExistence type="predicted"/>
<dbReference type="Pfam" id="PF09931">
    <property type="entry name" value="Phage_phiJL001_Gp84_N"/>
    <property type="match status" value="1"/>
</dbReference>
<dbReference type="AlphaFoldDB" id="A0A0P7KJ85"/>
<evidence type="ECO:0000259" key="1">
    <source>
        <dbReference type="Pfam" id="PF09356"/>
    </source>
</evidence>
<dbReference type="Proteomes" id="UP000050471">
    <property type="component" value="Unassembled WGS sequence"/>
</dbReference>
<protein>
    <recommendedName>
        <fullName evidence="1">Bacteriophage phiJL001 Gp84 C-terminal domain-containing protein</fullName>
    </recommendedName>
</protein>
<dbReference type="InterPro" id="IPR018964">
    <property type="entry name" value="Phage_phiJL001_Gp84_C"/>
</dbReference>
<dbReference type="STRING" id="154981.AKJ29_05070"/>
<evidence type="ECO:0000313" key="3">
    <source>
        <dbReference type="Proteomes" id="UP000050471"/>
    </source>
</evidence>
<organism evidence="2 3">
    <name type="scientific">Aliiroseovarius crassostreae</name>
    <dbReference type="NCBI Taxonomy" id="154981"/>
    <lineage>
        <taxon>Bacteria</taxon>
        <taxon>Pseudomonadati</taxon>
        <taxon>Pseudomonadota</taxon>
        <taxon>Alphaproteobacteria</taxon>
        <taxon>Rhodobacterales</taxon>
        <taxon>Paracoccaceae</taxon>
        <taxon>Aliiroseovarius</taxon>
    </lineage>
</organism>
<dbReference type="Pfam" id="PF09356">
    <property type="entry name" value="Phage_BR0599"/>
    <property type="match status" value="1"/>
</dbReference>
<accession>A0A0P7KJ85</accession>
<dbReference type="InterPro" id="IPR011928">
    <property type="entry name" value="Phage_phiJL001_Gp84"/>
</dbReference>
<dbReference type="EMBL" id="LKBA01000023">
    <property type="protein sequence ID" value="KPN61978.1"/>
    <property type="molecule type" value="Genomic_DNA"/>
</dbReference>
<dbReference type="NCBIfam" id="TIGR02218">
    <property type="entry name" value="phg_TIGR02218"/>
    <property type="match status" value="1"/>
</dbReference>
<feature type="domain" description="Bacteriophage phiJL001 Gp84 C-terminal" evidence="1">
    <location>
        <begin position="194"/>
        <end position="277"/>
    </location>
</feature>
<dbReference type="OrthoDB" id="1633386at2"/>
<comment type="caution">
    <text evidence="2">The sequence shown here is derived from an EMBL/GenBank/DDBJ whole genome shotgun (WGS) entry which is preliminary data.</text>
</comment>
<keyword evidence="3" id="KW-1185">Reference proteome</keyword>
<gene>
    <name evidence="2" type="ORF">AKJ29_05070</name>
</gene>
<reference evidence="2 3" key="1">
    <citation type="submission" date="2015-09" db="EMBL/GenBank/DDBJ databases">
        <title>Draft genome sequence of Aliiroseovarius crassostreae CV919-312TSm, the causative agent of Roseovarius Oyster Disease (formerly Juvenile Oyster Disease).</title>
        <authorList>
            <person name="Kessner L."/>
            <person name="Spinard E."/>
            <person name="Nelson D."/>
        </authorList>
    </citation>
    <scope>NUCLEOTIDE SEQUENCE [LARGE SCALE GENOMIC DNA]</scope>
    <source>
        <strain evidence="2 3">CV919-312</strain>
    </source>
</reference>
<evidence type="ECO:0000313" key="2">
    <source>
        <dbReference type="EMBL" id="KPN61978.1"/>
    </source>
</evidence>
<sequence>MPLSPQFDAHFATGMTTVCRAWVVTRRDGEAFGFTDHDRDLMIGAVLCKADTGLTAYALEQTTGLSIDNSEAMGALNDAAITEKDIRAGRYDGAEVEAWLVNWETPSQRYLQFRGNIGEITRENGAFRAELVGLSEALNRPQGRAFQKPCSALLGDKSCKVDLDDPAYVVEAPLQVAGNEITFSFAALGAFDSGWFEKGRLSVKTGDGAGLVGLIRKDKVLPGGAREITLWEALRAEIVAGDVIRLEAGCDKRAETCKAKFDNLLNFRGFPTIPGEDWLMSYPVSTDQNDGGALS</sequence>
<dbReference type="RefSeq" id="WP_055192628.1">
    <property type="nucleotide sequence ID" value="NZ_FPBS01000018.1"/>
</dbReference>
<name>A0A0P7KJ85_9RHOB</name>